<name>A0ABU0HA14_9HYPH</name>
<dbReference type="PROSITE" id="PS50850">
    <property type="entry name" value="MFS"/>
    <property type="match status" value="1"/>
</dbReference>
<evidence type="ECO:0000256" key="6">
    <source>
        <dbReference type="ARBA" id="ARBA00023136"/>
    </source>
</evidence>
<feature type="transmembrane region" description="Helical" evidence="8">
    <location>
        <begin position="74"/>
        <end position="96"/>
    </location>
</feature>
<feature type="transmembrane region" description="Helical" evidence="8">
    <location>
        <begin position="173"/>
        <end position="195"/>
    </location>
</feature>
<evidence type="ECO:0000256" key="4">
    <source>
        <dbReference type="ARBA" id="ARBA00022692"/>
    </source>
</evidence>
<feature type="transmembrane region" description="Helical" evidence="8">
    <location>
        <begin position="391"/>
        <end position="408"/>
    </location>
</feature>
<dbReference type="Pfam" id="PF07690">
    <property type="entry name" value="MFS_1"/>
    <property type="match status" value="1"/>
</dbReference>
<dbReference type="InterPro" id="IPR020846">
    <property type="entry name" value="MFS_dom"/>
</dbReference>
<dbReference type="InterPro" id="IPR005829">
    <property type="entry name" value="Sugar_transporter_CS"/>
</dbReference>
<comment type="caution">
    <text evidence="10">The sequence shown here is derived from an EMBL/GenBank/DDBJ whole genome shotgun (WGS) entry which is preliminary data.</text>
</comment>
<evidence type="ECO:0000256" key="5">
    <source>
        <dbReference type="ARBA" id="ARBA00022989"/>
    </source>
</evidence>
<evidence type="ECO:0000259" key="9">
    <source>
        <dbReference type="PROSITE" id="PS50850"/>
    </source>
</evidence>
<dbReference type="PANTHER" id="PTHR43045">
    <property type="entry name" value="SHIKIMATE TRANSPORTER"/>
    <property type="match status" value="1"/>
</dbReference>
<feature type="transmembrane region" description="Helical" evidence="8">
    <location>
        <begin position="108"/>
        <end position="126"/>
    </location>
</feature>
<feature type="transmembrane region" description="Helical" evidence="8">
    <location>
        <begin position="259"/>
        <end position="283"/>
    </location>
</feature>
<feature type="transmembrane region" description="Helical" evidence="8">
    <location>
        <begin position="352"/>
        <end position="379"/>
    </location>
</feature>
<feature type="compositionally biased region" description="Basic and acidic residues" evidence="7">
    <location>
        <begin position="13"/>
        <end position="26"/>
    </location>
</feature>
<dbReference type="InterPro" id="IPR036259">
    <property type="entry name" value="MFS_trans_sf"/>
</dbReference>
<evidence type="ECO:0000256" key="1">
    <source>
        <dbReference type="ARBA" id="ARBA00004651"/>
    </source>
</evidence>
<feature type="transmembrane region" description="Helical" evidence="8">
    <location>
        <begin position="138"/>
        <end position="161"/>
    </location>
</feature>
<proteinExistence type="predicted"/>
<feature type="domain" description="Major facilitator superfamily (MFS) profile" evidence="9">
    <location>
        <begin position="32"/>
        <end position="441"/>
    </location>
</feature>
<dbReference type="PROSITE" id="PS00216">
    <property type="entry name" value="SUGAR_TRANSPORT_1"/>
    <property type="match status" value="1"/>
</dbReference>
<dbReference type="EMBL" id="JAUSVO010000005">
    <property type="protein sequence ID" value="MDQ0439125.1"/>
    <property type="molecule type" value="Genomic_DNA"/>
</dbReference>
<evidence type="ECO:0000256" key="2">
    <source>
        <dbReference type="ARBA" id="ARBA00022448"/>
    </source>
</evidence>
<dbReference type="Proteomes" id="UP001241603">
    <property type="component" value="Unassembled WGS sequence"/>
</dbReference>
<comment type="subcellular location">
    <subcellularLocation>
        <location evidence="1">Cell membrane</location>
        <topology evidence="1">Multi-pass membrane protein</topology>
    </subcellularLocation>
</comment>
<gene>
    <name evidence="10" type="ORF">QO014_003526</name>
</gene>
<feature type="transmembrane region" description="Helical" evidence="8">
    <location>
        <begin position="414"/>
        <end position="435"/>
    </location>
</feature>
<keyword evidence="2" id="KW-0813">Transport</keyword>
<dbReference type="InterPro" id="IPR011701">
    <property type="entry name" value="MFS"/>
</dbReference>
<dbReference type="RefSeq" id="WP_266350027.1">
    <property type="nucleotide sequence ID" value="NZ_JAPKNG010000005.1"/>
</dbReference>
<feature type="transmembrane region" description="Helical" evidence="8">
    <location>
        <begin position="295"/>
        <end position="317"/>
    </location>
</feature>
<protein>
    <submittedName>
        <fullName evidence="10">MFS family permease</fullName>
    </submittedName>
</protein>
<keyword evidence="11" id="KW-1185">Reference proteome</keyword>
<evidence type="ECO:0000256" key="3">
    <source>
        <dbReference type="ARBA" id="ARBA00022475"/>
    </source>
</evidence>
<sequence length="441" mass="46725">MSAPITAPSSLTLERDTRTSGGHHGEVNPGEIAIGVIIGRTSEFFDFFVYAIASVVVFPKLVFPNVDPLTGTLYSFAIFALAFVARPFGTLIFTAIDRAHGRGVKLTIALFLLGSSTVAIAFLPGYETIGWSSALLLALFRIGQGLAFGGIWDGLASLLALNSPEQRRGWYAMIPQLGAPLGLIVASALFAFFLANLSAEDFLSWGWRYPFFVAFAINVVALFARLRIVVTPQYSRAFEDLELAPSSVTDTIKAEGRNVVIGAFAPLASFALFHMVTVFPLSWVFLFTRQAPARFLVIQVISAVFGVAAIVISGYVADRVGRRNLLAVTAAAIAAFSGFAPQLLNGGDVGEAIFMVVGFILLGLSFGQSSGAVASNFAMPYRYTGSALTSDLAWLFGAGFAPLVALGLSSHFGLISAGAYLLSGAVCTLVALAMVSRERGV</sequence>
<keyword evidence="3" id="KW-1003">Cell membrane</keyword>
<feature type="transmembrane region" description="Helical" evidence="8">
    <location>
        <begin position="44"/>
        <end position="62"/>
    </location>
</feature>
<organism evidence="10 11">
    <name type="scientific">Kaistia dalseonensis</name>
    <dbReference type="NCBI Taxonomy" id="410840"/>
    <lineage>
        <taxon>Bacteria</taxon>
        <taxon>Pseudomonadati</taxon>
        <taxon>Pseudomonadota</taxon>
        <taxon>Alphaproteobacteria</taxon>
        <taxon>Hyphomicrobiales</taxon>
        <taxon>Kaistiaceae</taxon>
        <taxon>Kaistia</taxon>
    </lineage>
</organism>
<dbReference type="PANTHER" id="PTHR43045:SF2">
    <property type="entry name" value="INNER MEMBRANE METABOLITE TRANSPORT PROTEIN YHJE"/>
    <property type="match status" value="1"/>
</dbReference>
<feature type="region of interest" description="Disordered" evidence="7">
    <location>
        <begin position="1"/>
        <end position="26"/>
    </location>
</feature>
<accession>A0ABU0HA14</accession>
<reference evidence="10 11" key="1">
    <citation type="submission" date="2023-07" db="EMBL/GenBank/DDBJ databases">
        <title>Genomic Encyclopedia of Type Strains, Phase IV (KMG-IV): sequencing the most valuable type-strain genomes for metagenomic binning, comparative biology and taxonomic classification.</title>
        <authorList>
            <person name="Goeker M."/>
        </authorList>
    </citation>
    <scope>NUCLEOTIDE SEQUENCE [LARGE SCALE GENOMIC DNA]</scope>
    <source>
        <strain evidence="10 11">B6-8</strain>
    </source>
</reference>
<evidence type="ECO:0000256" key="8">
    <source>
        <dbReference type="SAM" id="Phobius"/>
    </source>
</evidence>
<evidence type="ECO:0000313" key="11">
    <source>
        <dbReference type="Proteomes" id="UP001241603"/>
    </source>
</evidence>
<feature type="transmembrane region" description="Helical" evidence="8">
    <location>
        <begin position="207"/>
        <end position="226"/>
    </location>
</feature>
<keyword evidence="4 8" id="KW-0812">Transmembrane</keyword>
<feature type="transmembrane region" description="Helical" evidence="8">
    <location>
        <begin position="324"/>
        <end position="340"/>
    </location>
</feature>
<keyword evidence="6 8" id="KW-0472">Membrane</keyword>
<dbReference type="Gene3D" id="1.20.1250.20">
    <property type="entry name" value="MFS general substrate transporter like domains"/>
    <property type="match status" value="2"/>
</dbReference>
<evidence type="ECO:0000313" key="10">
    <source>
        <dbReference type="EMBL" id="MDQ0439125.1"/>
    </source>
</evidence>
<dbReference type="SUPFAM" id="SSF103473">
    <property type="entry name" value="MFS general substrate transporter"/>
    <property type="match status" value="1"/>
</dbReference>
<keyword evidence="5 8" id="KW-1133">Transmembrane helix</keyword>
<evidence type="ECO:0000256" key="7">
    <source>
        <dbReference type="SAM" id="MobiDB-lite"/>
    </source>
</evidence>